<dbReference type="EMBL" id="KZ613518">
    <property type="protein sequence ID" value="PMD14849.1"/>
    <property type="molecule type" value="Genomic_DNA"/>
</dbReference>
<feature type="region of interest" description="Disordered" evidence="1">
    <location>
        <begin position="1"/>
        <end position="146"/>
    </location>
</feature>
<organism evidence="2 3">
    <name type="scientific">Hyaloscypha hepaticicola</name>
    <dbReference type="NCBI Taxonomy" id="2082293"/>
    <lineage>
        <taxon>Eukaryota</taxon>
        <taxon>Fungi</taxon>
        <taxon>Dikarya</taxon>
        <taxon>Ascomycota</taxon>
        <taxon>Pezizomycotina</taxon>
        <taxon>Leotiomycetes</taxon>
        <taxon>Helotiales</taxon>
        <taxon>Hyaloscyphaceae</taxon>
        <taxon>Hyaloscypha</taxon>
    </lineage>
</organism>
<evidence type="ECO:0000313" key="2">
    <source>
        <dbReference type="EMBL" id="PMD14849.1"/>
    </source>
</evidence>
<sequence length="564" mass="62839">MHKTIPIRRPTSGVEEVDSTEQSPADQPVDDEDDQVDNGPRPVDRAPPFLSWIKGLQFVAETGVDRPKGTLREIIRSQARRKRSDRTHSSTSKRLPAVSRASKHGDKETDSTSPDSTSPGSTSTDSRTVGYLTRGNGLPRPVSGPSAKAFDPFRTLPIEESGDFHSLFSQVELVFDPILHGFSCAIPKEAIIRFAITDAALLHALSHSALSIANRGNSTNREMVYHGGQAIHYVNKRIANSPHEAVSDGTIMAVCCLISFETRHRSTRNIKLHMDGLEALVKSRGGIQAFVDNPARAMTIKFIYWTDAVASIALDTKPRFELAALPSQRNPALWEPYSHLARRYTTKLCNLTRLTELSQETIDVYLGLCNLTALKDLVFAAYESPITLLEFNTHVGRLVVSLVRIVHQDIPTSSNQNALIFRLFGNAALAHVVMFMREIYERHFFSELLSSRIRTNVEEIDMPSFQLQYPEMMLWILIMGGFGSFGTDNQLWFAKVVAEACLAQGIARTNEIAFFLSEFFWTDLYHLPIYTEFWDDVATAMKGGNKPVRVVDLTASESPPASAE</sequence>
<dbReference type="InterPro" id="IPR021858">
    <property type="entry name" value="Fun_TF"/>
</dbReference>
<accession>A0A2J6PLH1</accession>
<name>A0A2J6PLH1_9HELO</name>
<protein>
    <recommendedName>
        <fullName evidence="4">Transcription factor domain-containing protein</fullName>
    </recommendedName>
</protein>
<dbReference type="OrthoDB" id="4158087at2759"/>
<evidence type="ECO:0000313" key="3">
    <source>
        <dbReference type="Proteomes" id="UP000235672"/>
    </source>
</evidence>
<evidence type="ECO:0000256" key="1">
    <source>
        <dbReference type="SAM" id="MobiDB-lite"/>
    </source>
</evidence>
<reference evidence="2 3" key="1">
    <citation type="submission" date="2016-05" db="EMBL/GenBank/DDBJ databases">
        <title>A degradative enzymes factory behind the ericoid mycorrhizal symbiosis.</title>
        <authorList>
            <consortium name="DOE Joint Genome Institute"/>
            <person name="Martino E."/>
            <person name="Morin E."/>
            <person name="Grelet G."/>
            <person name="Kuo A."/>
            <person name="Kohler A."/>
            <person name="Daghino S."/>
            <person name="Barry K."/>
            <person name="Choi C."/>
            <person name="Cichocki N."/>
            <person name="Clum A."/>
            <person name="Copeland A."/>
            <person name="Hainaut M."/>
            <person name="Haridas S."/>
            <person name="Labutti K."/>
            <person name="Lindquist E."/>
            <person name="Lipzen A."/>
            <person name="Khouja H.-R."/>
            <person name="Murat C."/>
            <person name="Ohm R."/>
            <person name="Olson A."/>
            <person name="Spatafora J."/>
            <person name="Veneault-Fourrey C."/>
            <person name="Henrissat B."/>
            <person name="Grigoriev I."/>
            <person name="Martin F."/>
            <person name="Perotto S."/>
        </authorList>
    </citation>
    <scope>NUCLEOTIDE SEQUENCE [LARGE SCALE GENOMIC DNA]</scope>
    <source>
        <strain evidence="2 3">UAMH 7357</strain>
    </source>
</reference>
<dbReference type="Pfam" id="PF11951">
    <property type="entry name" value="Fungal_trans_2"/>
    <property type="match status" value="1"/>
</dbReference>
<gene>
    <name evidence="2" type="ORF">NA56DRAFT_710533</name>
</gene>
<keyword evidence="3" id="KW-1185">Reference proteome</keyword>
<dbReference type="PANTHER" id="PTHR37540">
    <property type="entry name" value="TRANSCRIPTION FACTOR (ACR-2), PUTATIVE-RELATED-RELATED"/>
    <property type="match status" value="1"/>
</dbReference>
<dbReference type="STRING" id="1745343.A0A2J6PLH1"/>
<dbReference type="Proteomes" id="UP000235672">
    <property type="component" value="Unassembled WGS sequence"/>
</dbReference>
<evidence type="ECO:0008006" key="4">
    <source>
        <dbReference type="Google" id="ProtNLM"/>
    </source>
</evidence>
<feature type="compositionally biased region" description="Basic and acidic residues" evidence="1">
    <location>
        <begin position="63"/>
        <end position="75"/>
    </location>
</feature>
<dbReference type="PANTHER" id="PTHR37540:SF5">
    <property type="entry name" value="TRANSCRIPTION FACTOR DOMAIN-CONTAINING PROTEIN"/>
    <property type="match status" value="1"/>
</dbReference>
<feature type="compositionally biased region" description="Low complexity" evidence="1">
    <location>
        <begin position="111"/>
        <end position="126"/>
    </location>
</feature>
<proteinExistence type="predicted"/>
<dbReference type="AlphaFoldDB" id="A0A2J6PLH1"/>